<dbReference type="Proteomes" id="UP000288322">
    <property type="component" value="Unassembled WGS sequence"/>
</dbReference>
<dbReference type="Proteomes" id="UP000287917">
    <property type="component" value="Unassembled WGS sequence"/>
</dbReference>
<dbReference type="Proteomes" id="UP000287176">
    <property type="component" value="Unassembled WGS sequence"/>
</dbReference>
<organism evidence="3 9">
    <name type="scientific">SAR324 cluster bacterium</name>
    <dbReference type="NCBI Taxonomy" id="2024889"/>
    <lineage>
        <taxon>Bacteria</taxon>
        <taxon>Deltaproteobacteria</taxon>
        <taxon>SAR324 cluster</taxon>
    </lineage>
</organism>
<dbReference type="EMBL" id="QNZJ01000284">
    <property type="protein sequence ID" value="RTZ84126.1"/>
    <property type="molecule type" value="Genomic_DNA"/>
</dbReference>
<reference evidence="7 8" key="1">
    <citation type="submission" date="2018-06" db="EMBL/GenBank/DDBJ databases">
        <title>Combined omics and stable isotope probing to characterize newly discovered Mariana Back-Arc vent microbial communities.</title>
        <authorList>
            <person name="Trembath-Reichert E."/>
            <person name="Huber J.A."/>
        </authorList>
    </citation>
    <scope>NUCLEOTIDE SEQUENCE [LARGE SCALE GENOMIC DNA]</scope>
    <source>
        <strain evidence="6">MAG 151</strain>
        <strain evidence="5">MAG 24</strain>
        <strain evidence="3">MAG 54</strain>
        <strain evidence="4">MAG 58</strain>
        <strain evidence="1">MAG 63_1</strain>
        <strain evidence="2">MAG 63_2</strain>
    </source>
</reference>
<evidence type="ECO:0000313" key="3">
    <source>
        <dbReference type="EMBL" id="RTZ84126.1"/>
    </source>
</evidence>
<dbReference type="EMBL" id="QNZH01000053">
    <property type="protein sequence ID" value="RTZ92105.1"/>
    <property type="molecule type" value="Genomic_DNA"/>
</dbReference>
<evidence type="ECO:0000313" key="4">
    <source>
        <dbReference type="EMBL" id="RTZ85187.1"/>
    </source>
</evidence>
<proteinExistence type="predicted"/>
<evidence type="ECO:0000313" key="6">
    <source>
        <dbReference type="EMBL" id="RTZ92105.1"/>
    </source>
</evidence>
<dbReference type="AlphaFoldDB" id="A0A432GLZ4"/>
<protein>
    <submittedName>
        <fullName evidence="3">Uncharacterized protein</fullName>
    </submittedName>
</protein>
<evidence type="ECO:0000313" key="2">
    <source>
        <dbReference type="EMBL" id="RTZ82878.1"/>
    </source>
</evidence>
<comment type="caution">
    <text evidence="3">The sequence shown here is derived from an EMBL/GenBank/DDBJ whole genome shotgun (WGS) entry which is preliminary data.</text>
</comment>
<dbReference type="Proteomes" id="UP000286801">
    <property type="component" value="Unassembled WGS sequence"/>
</dbReference>
<dbReference type="EMBL" id="QNZI01000058">
    <property type="protein sequence ID" value="RTZ86212.1"/>
    <property type="molecule type" value="Genomic_DNA"/>
</dbReference>
<evidence type="ECO:0000313" key="5">
    <source>
        <dbReference type="EMBL" id="RTZ86212.1"/>
    </source>
</evidence>
<evidence type="ECO:0000313" key="1">
    <source>
        <dbReference type="EMBL" id="RTZ77248.1"/>
    </source>
</evidence>
<evidence type="ECO:0000313" key="8">
    <source>
        <dbReference type="Proteomes" id="UP000286801"/>
    </source>
</evidence>
<dbReference type="Proteomes" id="UP000286732">
    <property type="component" value="Unassembled WGS sequence"/>
</dbReference>
<evidence type="ECO:0000313" key="9">
    <source>
        <dbReference type="Proteomes" id="UP000287719"/>
    </source>
</evidence>
<dbReference type="Proteomes" id="UP000287719">
    <property type="component" value="Unassembled WGS sequence"/>
</dbReference>
<dbReference type="EMBL" id="QNZM01000014">
    <property type="protein sequence ID" value="RTZ82878.1"/>
    <property type="molecule type" value="Genomic_DNA"/>
</dbReference>
<evidence type="ECO:0000313" key="7">
    <source>
        <dbReference type="Proteomes" id="UP000286732"/>
    </source>
</evidence>
<name>A0A432GLZ4_9DELT</name>
<gene>
    <name evidence="6" type="ORF">DSY93_02220</name>
    <name evidence="5" type="ORF">DSY94_02110</name>
    <name evidence="3" type="ORF">DSY95_06590</name>
    <name evidence="4" type="ORF">DSY96_05080</name>
    <name evidence="1" type="ORF">DSY97_10190</name>
    <name evidence="2" type="ORF">DSY98_00355</name>
</gene>
<dbReference type="EMBL" id="QNZL01000275">
    <property type="protein sequence ID" value="RTZ77248.1"/>
    <property type="molecule type" value="Genomic_DNA"/>
</dbReference>
<sequence>MFPQFFAAIIVDLMISLTPYSLENPVEVSGEDYNKLVQMKEKGWSHCDSKEECLAKLHYLRSGFSQGKISIGDFNEREKKLVIGYWNRGS</sequence>
<dbReference type="EMBL" id="QNZK01000178">
    <property type="protein sequence ID" value="RTZ85187.1"/>
    <property type="molecule type" value="Genomic_DNA"/>
</dbReference>
<accession>A0A432GLZ4</accession>